<dbReference type="InterPro" id="IPR036179">
    <property type="entry name" value="Ig-like_dom_sf"/>
</dbReference>
<evidence type="ECO:0000256" key="15">
    <source>
        <dbReference type="ARBA" id="ARBA00051722"/>
    </source>
</evidence>
<dbReference type="AlphaFoldDB" id="A0A131YWU8"/>
<evidence type="ECO:0000256" key="10">
    <source>
        <dbReference type="ARBA" id="ARBA00023136"/>
    </source>
</evidence>
<comment type="subcellular location">
    <subcellularLocation>
        <location evidence="1">Membrane</location>
        <topology evidence="1">Single-pass membrane protein</topology>
    </subcellularLocation>
</comment>
<evidence type="ECO:0000256" key="13">
    <source>
        <dbReference type="ARBA" id="ARBA00023180"/>
    </source>
</evidence>
<dbReference type="EMBL" id="GEDV01004888">
    <property type="protein sequence ID" value="JAP83669.1"/>
    <property type="molecule type" value="Transcribed_RNA"/>
</dbReference>
<evidence type="ECO:0000256" key="14">
    <source>
        <dbReference type="ARBA" id="ARBA00023319"/>
    </source>
</evidence>
<protein>
    <recommendedName>
        <fullName evidence="3">protein-tyrosine-phosphatase</fullName>
        <ecNumber evidence="3">3.1.3.48</ecNumber>
    </recommendedName>
</protein>
<evidence type="ECO:0000256" key="7">
    <source>
        <dbReference type="ARBA" id="ARBA00022801"/>
    </source>
</evidence>
<keyword evidence="12 16" id="KW-0675">Receptor</keyword>
<keyword evidence="8" id="KW-0904">Protein phosphatase</keyword>
<evidence type="ECO:0000256" key="2">
    <source>
        <dbReference type="ARBA" id="ARBA00010504"/>
    </source>
</evidence>
<accession>A0A131YWU8</accession>
<proteinExistence type="inferred from homology"/>
<dbReference type="Gene3D" id="2.60.40.10">
    <property type="entry name" value="Immunoglobulins"/>
    <property type="match status" value="1"/>
</dbReference>
<keyword evidence="14" id="KW-0393">Immunoglobulin domain</keyword>
<evidence type="ECO:0000256" key="4">
    <source>
        <dbReference type="ARBA" id="ARBA00022692"/>
    </source>
</evidence>
<evidence type="ECO:0000256" key="9">
    <source>
        <dbReference type="ARBA" id="ARBA00022989"/>
    </source>
</evidence>
<keyword evidence="7" id="KW-0378">Hydrolase</keyword>
<comment type="similarity">
    <text evidence="2">Belongs to the protein-tyrosine phosphatase family. Receptor class 2A subfamily.</text>
</comment>
<keyword evidence="11" id="KW-1015">Disulfide bond</keyword>
<name>A0A131YWU8_RHIAP</name>
<organism evidence="16">
    <name type="scientific">Rhipicephalus appendiculatus</name>
    <name type="common">Brown ear tick</name>
    <dbReference type="NCBI Taxonomy" id="34631"/>
    <lineage>
        <taxon>Eukaryota</taxon>
        <taxon>Metazoa</taxon>
        <taxon>Ecdysozoa</taxon>
        <taxon>Arthropoda</taxon>
        <taxon>Chelicerata</taxon>
        <taxon>Arachnida</taxon>
        <taxon>Acari</taxon>
        <taxon>Parasitiformes</taxon>
        <taxon>Ixodida</taxon>
        <taxon>Ixodoidea</taxon>
        <taxon>Ixodidae</taxon>
        <taxon>Rhipicephalinae</taxon>
        <taxon>Rhipicephalus</taxon>
        <taxon>Rhipicephalus</taxon>
    </lineage>
</organism>
<sequence>MPFVRWRKGDVDLTADGEVPLGRNDLLLENVRESANYTCVASSTLGSIEHVAQVIVQEEDNQHPTYSQGQDAWAYFGNFTEQDATTTGLSDSAALNATVLASLAPAASVGDHVISESVTTPAKTAVLTGRVAVPQRGLAEEAGVRIALLREEHALRMRLIQEDHDDVLKKRDEEHKLKMEIFRRQKEIQDFVLKRLQEGK</sequence>
<keyword evidence="9" id="KW-1133">Transmembrane helix</keyword>
<keyword evidence="4" id="KW-0812">Transmembrane</keyword>
<evidence type="ECO:0000256" key="8">
    <source>
        <dbReference type="ARBA" id="ARBA00022912"/>
    </source>
</evidence>
<dbReference type="GO" id="GO:0004725">
    <property type="term" value="F:protein tyrosine phosphatase activity"/>
    <property type="evidence" value="ECO:0007669"/>
    <property type="project" value="UniProtKB-EC"/>
</dbReference>
<evidence type="ECO:0000256" key="3">
    <source>
        <dbReference type="ARBA" id="ARBA00013064"/>
    </source>
</evidence>
<evidence type="ECO:0000256" key="6">
    <source>
        <dbReference type="ARBA" id="ARBA00022737"/>
    </source>
</evidence>
<evidence type="ECO:0000256" key="1">
    <source>
        <dbReference type="ARBA" id="ARBA00004167"/>
    </source>
</evidence>
<evidence type="ECO:0000256" key="12">
    <source>
        <dbReference type="ARBA" id="ARBA00023170"/>
    </source>
</evidence>
<evidence type="ECO:0000256" key="5">
    <source>
        <dbReference type="ARBA" id="ARBA00022729"/>
    </source>
</evidence>
<keyword evidence="5" id="KW-0732">Signal</keyword>
<dbReference type="GO" id="GO:0016020">
    <property type="term" value="C:membrane"/>
    <property type="evidence" value="ECO:0007669"/>
    <property type="project" value="UniProtKB-SubCell"/>
</dbReference>
<dbReference type="EC" id="3.1.3.48" evidence="3"/>
<dbReference type="FunFam" id="2.60.40.10:FF:000010">
    <property type="entry name" value="receptor-type tyrosine-protein phosphatase delta isoform X1"/>
    <property type="match status" value="1"/>
</dbReference>
<evidence type="ECO:0000313" key="16">
    <source>
        <dbReference type="EMBL" id="JAP83669.1"/>
    </source>
</evidence>
<evidence type="ECO:0000256" key="11">
    <source>
        <dbReference type="ARBA" id="ARBA00023157"/>
    </source>
</evidence>
<keyword evidence="6" id="KW-0677">Repeat</keyword>
<dbReference type="InterPro" id="IPR013783">
    <property type="entry name" value="Ig-like_fold"/>
</dbReference>
<reference evidence="16" key="1">
    <citation type="journal article" date="2016" name="Ticks Tick Borne Dis.">
        <title>De novo assembly and annotation of the salivary gland transcriptome of Rhipicephalus appendiculatus male and female ticks during blood feeding.</title>
        <authorList>
            <person name="de Castro M.H."/>
            <person name="de Klerk D."/>
            <person name="Pienaar R."/>
            <person name="Latif A.A."/>
            <person name="Rees D.J."/>
            <person name="Mans B.J."/>
        </authorList>
    </citation>
    <scope>NUCLEOTIDE SEQUENCE</scope>
    <source>
        <tissue evidence="16">Salivary glands</tissue>
    </source>
</reference>
<dbReference type="SUPFAM" id="SSF48726">
    <property type="entry name" value="Immunoglobulin"/>
    <property type="match status" value="1"/>
</dbReference>
<keyword evidence="10" id="KW-0472">Membrane</keyword>
<comment type="catalytic activity">
    <reaction evidence="15">
        <text>O-phospho-L-tyrosyl-[protein] + H2O = L-tyrosyl-[protein] + phosphate</text>
        <dbReference type="Rhea" id="RHEA:10684"/>
        <dbReference type="Rhea" id="RHEA-COMP:10136"/>
        <dbReference type="Rhea" id="RHEA-COMP:20101"/>
        <dbReference type="ChEBI" id="CHEBI:15377"/>
        <dbReference type="ChEBI" id="CHEBI:43474"/>
        <dbReference type="ChEBI" id="CHEBI:46858"/>
        <dbReference type="ChEBI" id="CHEBI:61978"/>
        <dbReference type="EC" id="3.1.3.48"/>
    </reaction>
</comment>
<keyword evidence="13" id="KW-0325">Glycoprotein</keyword>